<gene>
    <name evidence="1" type="ORF">HWQ67_01100</name>
</gene>
<evidence type="ECO:0000313" key="2">
    <source>
        <dbReference type="Proteomes" id="UP001196980"/>
    </source>
</evidence>
<dbReference type="Proteomes" id="UP001196980">
    <property type="component" value="Unassembled WGS sequence"/>
</dbReference>
<name>A0ABS6RU72_9BACT</name>
<organism evidence="1 2">
    <name type="scientific">Candidatus Magnetobacterium casense</name>
    <dbReference type="NCBI Taxonomy" id="1455061"/>
    <lineage>
        <taxon>Bacteria</taxon>
        <taxon>Pseudomonadati</taxon>
        <taxon>Nitrospirota</taxon>
        <taxon>Thermodesulfovibrionia</taxon>
        <taxon>Thermodesulfovibrionales</taxon>
        <taxon>Candidatus Magnetobacteriaceae</taxon>
        <taxon>Candidatus Magnetobacterium</taxon>
    </lineage>
</organism>
<keyword evidence="2" id="KW-1185">Reference proteome</keyword>
<protein>
    <submittedName>
        <fullName evidence="1">Uncharacterized protein</fullName>
    </submittedName>
</protein>
<accession>A0ABS6RU72</accession>
<sequence>MSIEITAYIEKEYFEAPGICTTDICKTEISVSTDSATKEVTVLAPIMKSGDVVNKKMVTADIIKDNQTQTSCLICRKPCVESGVKAPVAAALTQTTPITPTGSPLPLISTTLMKPDPGQPSLPATHQGSGCAAGCPKLINWKEDYDDIGYLQYNQQTGQYSPATYKRSRLTLTTEVDIPQVCGMNMLSMSFEVSPCYAYWDLTQTRSAMQQTLSTTPSWLWQQNLQGIPADNSLKWTYPAKWSNTWHFTTGDVCFYPGEAMYLYAHVKDPSGRCNQILVGYGWFETNCLTSGIIQGCGLLKKNTYKQNKEYIQNVDLNGKRISRQNISNVDVFTKYKGHYTYIKPEQPPVYAYSYSTNLFPMLGPVGGQVVTTVYHVYKNYTLDATGGSIQLPWDNCIHSSLFPVSDLYLDYTWQQWDVLAGGYLQHFNQAWIGNPDFHWLVDYKGSLSWVNTSDFTEYRNGDRVLIFKGGKGKNPLLQTNKIQIAMPYQKSTFLLGKTDIVSAKVTRTLNPATVYAIGRDYIIDSTFGTIYIQDRGAIHAVDSNGISTGGIDVEYTYHVALGKNANDYRNCRLFDSQNTPLGDDTLASSNVSYSLDTGKDIIIPTKVR</sequence>
<proteinExistence type="predicted"/>
<evidence type="ECO:0000313" key="1">
    <source>
        <dbReference type="EMBL" id="MBV6340170.1"/>
    </source>
</evidence>
<dbReference type="RefSeq" id="WP_218250793.1">
    <property type="nucleotide sequence ID" value="NZ_JABXWD010000010.1"/>
</dbReference>
<comment type="caution">
    <text evidence="1">The sequence shown here is derived from an EMBL/GenBank/DDBJ whole genome shotgun (WGS) entry which is preliminary data.</text>
</comment>
<dbReference type="EMBL" id="JABXWD010000010">
    <property type="protein sequence ID" value="MBV6340170.1"/>
    <property type="molecule type" value="Genomic_DNA"/>
</dbReference>
<reference evidence="1 2" key="1">
    <citation type="journal article" date="2020" name="J Geophys Res Biogeosci">
        <title>Magnetotaxis as an Adaptation to Enable Bacterial Shuttling of Microbial Sulfur and Sulfur Cycling Across Aquatic Oxic#Anoxic Interfaces.</title>
        <authorList>
            <person name="Li J."/>
            <person name="Liu P."/>
            <person name="Wang J."/>
            <person name="Roberts A.P."/>
            <person name="Pan Y."/>
        </authorList>
    </citation>
    <scope>NUCLEOTIDE SEQUENCE [LARGE SCALE GENOMIC DNA]</scope>
    <source>
        <strain evidence="1 2">MYR-1_YQ</strain>
    </source>
</reference>